<comment type="catalytic activity">
    <reaction evidence="10">
        <text>a quinone + NADH + 5 H(+)(in) = a quinol + NAD(+) + 4 H(+)(out)</text>
        <dbReference type="Rhea" id="RHEA:57888"/>
        <dbReference type="ChEBI" id="CHEBI:15378"/>
        <dbReference type="ChEBI" id="CHEBI:24646"/>
        <dbReference type="ChEBI" id="CHEBI:57540"/>
        <dbReference type="ChEBI" id="CHEBI:57945"/>
        <dbReference type="ChEBI" id="CHEBI:132124"/>
    </reaction>
</comment>
<organism evidence="11 12">
    <name type="scientific">Mangrovivirga cuniculi</name>
    <dbReference type="NCBI Taxonomy" id="2715131"/>
    <lineage>
        <taxon>Bacteria</taxon>
        <taxon>Pseudomonadati</taxon>
        <taxon>Bacteroidota</taxon>
        <taxon>Cytophagia</taxon>
        <taxon>Cytophagales</taxon>
        <taxon>Mangrovivirgaceae</taxon>
        <taxon>Mangrovivirga</taxon>
    </lineage>
</organism>
<name>A0A4D7JUV2_9BACT</name>
<comment type="function">
    <text evidence="1">NDH-1 shuttles electrons from NADH, via FMN and iron-sulfur (Fe-S) centers, to quinones in the respiratory chain. The immediate electron acceptor for the enzyme in this species is believed to be ubiquinone. Couples the redox reaction to proton translocation (for every two electrons transferred, four hydrogen ions are translocated across the cytoplasmic membrane), and thus conserves the redox energy in a proton gradient.</text>
</comment>
<dbReference type="GO" id="GO:0005886">
    <property type="term" value="C:plasma membrane"/>
    <property type="evidence" value="ECO:0007669"/>
    <property type="project" value="UniProtKB-SubCell"/>
</dbReference>
<evidence type="ECO:0000256" key="5">
    <source>
        <dbReference type="ARBA" id="ARBA00022692"/>
    </source>
</evidence>
<protein>
    <recommendedName>
        <fullName evidence="10">NADH-quinone oxidoreductase subunit K</fullName>
        <ecNumber evidence="10">7.1.1.-</ecNumber>
    </recommendedName>
    <alternativeName>
        <fullName evidence="10">NADH dehydrogenase I subunit K</fullName>
    </alternativeName>
    <alternativeName>
        <fullName evidence="10">NDH-1 subunit K</fullName>
    </alternativeName>
</protein>
<dbReference type="GO" id="GO:0050136">
    <property type="term" value="F:NADH dehydrogenase (quinone) (non-electrogenic) activity"/>
    <property type="evidence" value="ECO:0007669"/>
    <property type="project" value="UniProtKB-UniRule"/>
</dbReference>
<comment type="subunit">
    <text evidence="10">NDH-1 is composed of 14 different subunits. Subunits NuoA, H, J, K, L, M, N constitute the membrane sector of the complex.</text>
</comment>
<dbReference type="OrthoDB" id="9810120at2"/>
<dbReference type="KEGG" id="fpf:DCC35_17280"/>
<dbReference type="FunFam" id="1.10.287.3510:FF:000001">
    <property type="entry name" value="NADH-quinone oxidoreductase subunit K"/>
    <property type="match status" value="1"/>
</dbReference>
<comment type="subcellular location">
    <subcellularLocation>
        <location evidence="10">Cell membrane</location>
        <topology evidence="10">Multi-pass membrane protein</topology>
    </subcellularLocation>
    <subcellularLocation>
        <location evidence="2">Membrane</location>
        <topology evidence="2">Multi-pass membrane protein</topology>
    </subcellularLocation>
</comment>
<dbReference type="PANTHER" id="PTHR11434:SF16">
    <property type="entry name" value="NADH-UBIQUINONE OXIDOREDUCTASE CHAIN 4L"/>
    <property type="match status" value="1"/>
</dbReference>
<keyword evidence="8 10" id="KW-1133">Transmembrane helix</keyword>
<keyword evidence="6 10" id="KW-0874">Quinone</keyword>
<dbReference type="Gene3D" id="1.10.287.3510">
    <property type="match status" value="1"/>
</dbReference>
<evidence type="ECO:0000256" key="1">
    <source>
        <dbReference type="ARBA" id="ARBA00002378"/>
    </source>
</evidence>
<feature type="transmembrane region" description="Helical" evidence="10">
    <location>
        <begin position="31"/>
        <end position="51"/>
    </location>
</feature>
<comment type="function">
    <text evidence="10">NDH-1 shuttles electrons from NADH, via FMN and iron-sulfur (Fe-S) centers, to quinones in the respiratory chain. The immediate electron acceptor for the enzyme in this species is believed to be a menaquinone. Couples the redox reaction to proton translocation (for every two electrons transferred, four hydrogen ions are translocated across the cytoplasmic membrane), and thus conserves the redox energy in a proton gradient.</text>
</comment>
<feature type="transmembrane region" description="Helical" evidence="10">
    <location>
        <begin position="57"/>
        <end position="82"/>
    </location>
</feature>
<evidence type="ECO:0000256" key="3">
    <source>
        <dbReference type="ARBA" id="ARBA00010519"/>
    </source>
</evidence>
<dbReference type="EMBL" id="CP028923">
    <property type="protein sequence ID" value="QCK16362.1"/>
    <property type="molecule type" value="Genomic_DNA"/>
</dbReference>
<sequence length="101" mass="11217">MTQIELYFLISIILFCIGIMIVLIKKNGIMILMGIELMLNAANINFVAFAMKSPEAIHGIMFSLFLIVMAAAEAAVALAIILRVYRFYKTTDVDEIADLKG</sequence>
<accession>A0A4D7JUV2</accession>
<dbReference type="NCBIfam" id="NF004320">
    <property type="entry name" value="PRK05715.1-2"/>
    <property type="match status" value="1"/>
</dbReference>
<evidence type="ECO:0000256" key="9">
    <source>
        <dbReference type="ARBA" id="ARBA00023136"/>
    </source>
</evidence>
<dbReference type="InterPro" id="IPR001133">
    <property type="entry name" value="NADH_UbQ_OxRdtase_chain4L/K"/>
</dbReference>
<reference evidence="11 12" key="1">
    <citation type="submission" date="2018-04" db="EMBL/GenBank/DDBJ databases">
        <title>Complete genome uncultured novel isolate.</title>
        <authorList>
            <person name="Merlino G."/>
        </authorList>
    </citation>
    <scope>NUCLEOTIDE SEQUENCE [LARGE SCALE GENOMIC DNA]</scope>
    <source>
        <strain evidence="12">R1DC9</strain>
    </source>
</reference>
<evidence type="ECO:0000256" key="8">
    <source>
        <dbReference type="ARBA" id="ARBA00022989"/>
    </source>
</evidence>
<dbReference type="GO" id="GO:0030964">
    <property type="term" value="C:NADH dehydrogenase complex"/>
    <property type="evidence" value="ECO:0007669"/>
    <property type="project" value="TreeGrafter"/>
</dbReference>
<dbReference type="InterPro" id="IPR039428">
    <property type="entry name" value="NUOK/Mnh_C1-like"/>
</dbReference>
<dbReference type="Pfam" id="PF00420">
    <property type="entry name" value="Oxidored_q2"/>
    <property type="match status" value="1"/>
</dbReference>
<dbReference type="AlphaFoldDB" id="A0A4D7JUV2"/>
<evidence type="ECO:0000256" key="2">
    <source>
        <dbReference type="ARBA" id="ARBA00004141"/>
    </source>
</evidence>
<keyword evidence="12" id="KW-1185">Reference proteome</keyword>
<evidence type="ECO:0000256" key="7">
    <source>
        <dbReference type="ARBA" id="ARBA00022967"/>
    </source>
</evidence>
<evidence type="ECO:0000313" key="11">
    <source>
        <dbReference type="EMBL" id="QCK16362.1"/>
    </source>
</evidence>
<keyword evidence="5 10" id="KW-0812">Transmembrane</keyword>
<evidence type="ECO:0000313" key="12">
    <source>
        <dbReference type="Proteomes" id="UP000298616"/>
    </source>
</evidence>
<evidence type="ECO:0000256" key="10">
    <source>
        <dbReference type="HAMAP-Rule" id="MF_01456"/>
    </source>
</evidence>
<dbReference type="EC" id="7.1.1.-" evidence="10"/>
<dbReference type="PANTHER" id="PTHR11434">
    <property type="entry name" value="NADH-UBIQUINONE OXIDOREDUCTASE SUBUNIT ND4L"/>
    <property type="match status" value="1"/>
</dbReference>
<comment type="similarity">
    <text evidence="3 10">Belongs to the complex I subunit 4L family.</text>
</comment>
<evidence type="ECO:0000256" key="6">
    <source>
        <dbReference type="ARBA" id="ARBA00022719"/>
    </source>
</evidence>
<keyword evidence="9 10" id="KW-0472">Membrane</keyword>
<dbReference type="HAMAP" id="MF_01456">
    <property type="entry name" value="NDH1_NuoK"/>
    <property type="match status" value="1"/>
</dbReference>
<dbReference type="RefSeq" id="WP_137091953.1">
    <property type="nucleotide sequence ID" value="NZ_CP028923.1"/>
</dbReference>
<keyword evidence="4 10" id="KW-0813">Transport</keyword>
<dbReference type="GO" id="GO:0042773">
    <property type="term" value="P:ATP synthesis coupled electron transport"/>
    <property type="evidence" value="ECO:0007669"/>
    <property type="project" value="InterPro"/>
</dbReference>
<gene>
    <name evidence="10" type="primary">nuoK</name>
    <name evidence="11" type="ORF">DCC35_17280</name>
</gene>
<keyword evidence="10" id="KW-0520">NAD</keyword>
<feature type="transmembrane region" description="Helical" evidence="10">
    <location>
        <begin position="6"/>
        <end position="24"/>
    </location>
</feature>
<dbReference type="Proteomes" id="UP000298616">
    <property type="component" value="Chromosome"/>
</dbReference>
<proteinExistence type="inferred from homology"/>
<keyword evidence="10" id="KW-1003">Cell membrane</keyword>
<evidence type="ECO:0000256" key="4">
    <source>
        <dbReference type="ARBA" id="ARBA00022448"/>
    </source>
</evidence>
<dbReference type="GO" id="GO:0048038">
    <property type="term" value="F:quinone binding"/>
    <property type="evidence" value="ECO:0007669"/>
    <property type="project" value="UniProtKB-KW"/>
</dbReference>
<keyword evidence="7 10" id="KW-1278">Translocase</keyword>